<evidence type="ECO:0000259" key="2">
    <source>
        <dbReference type="Pfam" id="PF05232"/>
    </source>
</evidence>
<dbReference type="InterPro" id="IPR058208">
    <property type="entry name" value="PACE"/>
</dbReference>
<name>A0A0F5VJK9_9GAMM</name>
<feature type="transmembrane region" description="Helical" evidence="1">
    <location>
        <begin position="78"/>
        <end position="99"/>
    </location>
</feature>
<comment type="caution">
    <text evidence="3">The sequence shown here is derived from an EMBL/GenBank/DDBJ whole genome shotgun (WGS) entry which is preliminary data.</text>
</comment>
<dbReference type="InterPro" id="IPR007896">
    <property type="entry name" value="BTP_bacteria"/>
</dbReference>
<dbReference type="OrthoDB" id="1631120at2"/>
<organism evidence="3 4">
    <name type="scientific">Photobacterium halotolerans</name>
    <dbReference type="NCBI Taxonomy" id="265726"/>
    <lineage>
        <taxon>Bacteria</taxon>
        <taxon>Pseudomonadati</taxon>
        <taxon>Pseudomonadota</taxon>
        <taxon>Gammaproteobacteria</taxon>
        <taxon>Vibrionales</taxon>
        <taxon>Vibrionaceae</taxon>
        <taxon>Photobacterium</taxon>
    </lineage>
</organism>
<dbReference type="Pfam" id="PF05232">
    <property type="entry name" value="BTP"/>
    <property type="match status" value="2"/>
</dbReference>
<feature type="domain" description="Chlorhexidine efflux transporter" evidence="2">
    <location>
        <begin position="73"/>
        <end position="134"/>
    </location>
</feature>
<feature type="transmembrane region" description="Helical" evidence="1">
    <location>
        <begin position="37"/>
        <end position="58"/>
    </location>
</feature>
<keyword evidence="1" id="KW-0472">Membrane</keyword>
<evidence type="ECO:0000256" key="1">
    <source>
        <dbReference type="SAM" id="Phobius"/>
    </source>
</evidence>
<proteinExistence type="predicted"/>
<feature type="domain" description="Chlorhexidine efflux transporter" evidence="2">
    <location>
        <begin position="2"/>
        <end position="64"/>
    </location>
</feature>
<protein>
    <submittedName>
        <fullName evidence="3">Transporter</fullName>
    </submittedName>
</protein>
<dbReference type="RefSeq" id="WP_046219011.1">
    <property type="nucleotide sequence ID" value="NZ_JWYV01000001.1"/>
</dbReference>
<sequence length="141" mass="16285">MRTQRDRIRHAIGFEAIALILITLVLSQLFGFDMAKIGVLGVIFSVIATFWNYAYNLLFDHAMLKYCGQLQKQTRHRIIHALGFELSLLVITLPMLAWWMDIGLWQALIMDLGLVVFYLVYAYAYNLAYDKVFPLPETTHA</sequence>
<keyword evidence="1" id="KW-0812">Transmembrane</keyword>
<dbReference type="AlphaFoldDB" id="A0A0F5VJK9"/>
<dbReference type="Proteomes" id="UP000033633">
    <property type="component" value="Unassembled WGS sequence"/>
</dbReference>
<dbReference type="NCBIfam" id="NF033664">
    <property type="entry name" value="PACE_transport"/>
    <property type="match status" value="1"/>
</dbReference>
<evidence type="ECO:0000313" key="4">
    <source>
        <dbReference type="Proteomes" id="UP000033633"/>
    </source>
</evidence>
<feature type="transmembrane region" description="Helical" evidence="1">
    <location>
        <begin position="105"/>
        <end position="124"/>
    </location>
</feature>
<keyword evidence="1" id="KW-1133">Transmembrane helix</keyword>
<evidence type="ECO:0000313" key="3">
    <source>
        <dbReference type="EMBL" id="KKD01685.1"/>
    </source>
</evidence>
<accession>A0A0F5VJK9</accession>
<dbReference type="EMBL" id="JWYV01000001">
    <property type="protein sequence ID" value="KKD01685.1"/>
    <property type="molecule type" value="Genomic_DNA"/>
</dbReference>
<dbReference type="PATRIC" id="fig|265726.11.peg.539"/>
<feature type="transmembrane region" description="Helical" evidence="1">
    <location>
        <begin position="12"/>
        <end position="31"/>
    </location>
</feature>
<keyword evidence="4" id="KW-1185">Reference proteome</keyword>
<reference evidence="3 4" key="1">
    <citation type="submission" date="2014-12" db="EMBL/GenBank/DDBJ databases">
        <title>Mercury Reductase activity and rhizosphere competence traits in the genome of root associated Photobacterium halotolerans MELD1.</title>
        <authorList>
            <person name="Mathew D.C."/>
            <person name="Huang C.-C."/>
        </authorList>
    </citation>
    <scope>NUCLEOTIDE SEQUENCE [LARGE SCALE GENOMIC DNA]</scope>
    <source>
        <strain evidence="3 4">MELD1</strain>
    </source>
</reference>
<gene>
    <name evidence="3" type="ORF">KY46_02510</name>
</gene>